<feature type="transmembrane region" description="Helical" evidence="8">
    <location>
        <begin position="258"/>
        <end position="275"/>
    </location>
</feature>
<dbReference type="Proteomes" id="UP001197974">
    <property type="component" value="Chromosome"/>
</dbReference>
<keyword evidence="6 8" id="KW-1133">Transmembrane helix</keyword>
<evidence type="ECO:0000256" key="8">
    <source>
        <dbReference type="SAM" id="Phobius"/>
    </source>
</evidence>
<sequence>MKIVALISRIIRQFVRDPRTLALMLIAPIFILTLINLVFTSGETTYEIGYEDADETSVENLDHDNFTFSSYDKTKPKEAIIEHNLDAFISLDDKEIIITLEGSDPTTSKAIISLIASSVNNGGQANAEPTINYIYGSADMDLFDSIGPVLIGFFIFFFVFLIAGVSFLRERTTGTLERLLSTPIHRYELVFGYIFGFGIFTLFQTTIITWYSIYILDVMHEGSFLYVLFISLLLSLTALTLGTLLSTFANNELQMMQFIPIIVIPQVFFSGLFPLDSMADWLASLSVIMPLTYGASALEEVMIKGNGFEAFSTEVYVLVGFTVLFACLNIFALKRYRKI</sequence>
<dbReference type="PANTHER" id="PTHR30294:SF38">
    <property type="entry name" value="TRANSPORT PERMEASE PROTEIN"/>
    <property type="match status" value="1"/>
</dbReference>
<keyword evidence="11" id="KW-1185">Reference proteome</keyword>
<feature type="transmembrane region" description="Helical" evidence="8">
    <location>
        <begin position="21"/>
        <end position="39"/>
    </location>
</feature>
<evidence type="ECO:0000256" key="1">
    <source>
        <dbReference type="ARBA" id="ARBA00004651"/>
    </source>
</evidence>
<evidence type="ECO:0000256" key="6">
    <source>
        <dbReference type="ARBA" id="ARBA00022989"/>
    </source>
</evidence>
<feature type="transmembrane region" description="Helical" evidence="8">
    <location>
        <begin position="189"/>
        <end position="213"/>
    </location>
</feature>
<evidence type="ECO:0000313" key="10">
    <source>
        <dbReference type="EMBL" id="WLR43281.1"/>
    </source>
</evidence>
<feature type="transmembrane region" description="Helical" evidence="8">
    <location>
        <begin position="146"/>
        <end position="168"/>
    </location>
</feature>
<gene>
    <name evidence="10" type="ORF">LC087_03550</name>
</gene>
<dbReference type="RefSeq" id="WP_226539726.1">
    <property type="nucleotide sequence ID" value="NZ_CP129013.1"/>
</dbReference>
<dbReference type="PROSITE" id="PS51012">
    <property type="entry name" value="ABC_TM2"/>
    <property type="match status" value="1"/>
</dbReference>
<dbReference type="EMBL" id="CP129013">
    <property type="protein sequence ID" value="WLR43281.1"/>
    <property type="molecule type" value="Genomic_DNA"/>
</dbReference>
<evidence type="ECO:0000256" key="2">
    <source>
        <dbReference type="ARBA" id="ARBA00007783"/>
    </source>
</evidence>
<keyword evidence="7 8" id="KW-0472">Membrane</keyword>
<evidence type="ECO:0000256" key="3">
    <source>
        <dbReference type="ARBA" id="ARBA00022448"/>
    </source>
</evidence>
<dbReference type="InterPro" id="IPR013525">
    <property type="entry name" value="ABC2_TM"/>
</dbReference>
<feature type="transmembrane region" description="Helical" evidence="8">
    <location>
        <begin position="315"/>
        <end position="333"/>
    </location>
</feature>
<evidence type="ECO:0000259" key="9">
    <source>
        <dbReference type="PROSITE" id="PS51012"/>
    </source>
</evidence>
<name>A0ABY9JV49_9BACI</name>
<evidence type="ECO:0000256" key="7">
    <source>
        <dbReference type="ARBA" id="ARBA00023136"/>
    </source>
</evidence>
<keyword evidence="4" id="KW-1003">Cell membrane</keyword>
<reference evidence="10 11" key="1">
    <citation type="submission" date="2023-06" db="EMBL/GenBank/DDBJ databases">
        <title>Five Gram-positive bacteria isolated from mangrove sediments in Shenzhen, Guangdong, China.</title>
        <authorList>
            <person name="Yu S."/>
            <person name="Zheng W."/>
            <person name="Huang Y."/>
        </authorList>
    </citation>
    <scope>NUCLEOTIDE SEQUENCE [LARGE SCALE GENOMIC DNA]</scope>
    <source>
        <strain evidence="10 11">SaN35-3</strain>
    </source>
</reference>
<dbReference type="InterPro" id="IPR047817">
    <property type="entry name" value="ABC2_TM_bact-type"/>
</dbReference>
<comment type="similarity">
    <text evidence="2">Belongs to the ABC-2 integral membrane protein family.</text>
</comment>
<dbReference type="PANTHER" id="PTHR30294">
    <property type="entry name" value="MEMBRANE COMPONENT OF ABC TRANSPORTER YHHJ-RELATED"/>
    <property type="match status" value="1"/>
</dbReference>
<evidence type="ECO:0000256" key="4">
    <source>
        <dbReference type="ARBA" id="ARBA00022475"/>
    </source>
</evidence>
<feature type="transmembrane region" description="Helical" evidence="8">
    <location>
        <begin position="225"/>
        <end position="246"/>
    </location>
</feature>
<keyword evidence="5 8" id="KW-0812">Transmembrane</keyword>
<organism evidence="10 11">
    <name type="scientific">Bacillus carboniphilus</name>
    <dbReference type="NCBI Taxonomy" id="86663"/>
    <lineage>
        <taxon>Bacteria</taxon>
        <taxon>Bacillati</taxon>
        <taxon>Bacillota</taxon>
        <taxon>Bacilli</taxon>
        <taxon>Bacillales</taxon>
        <taxon>Bacillaceae</taxon>
        <taxon>Bacillus</taxon>
    </lineage>
</organism>
<evidence type="ECO:0000256" key="5">
    <source>
        <dbReference type="ARBA" id="ARBA00022692"/>
    </source>
</evidence>
<proteinExistence type="inferred from homology"/>
<keyword evidence="3" id="KW-0813">Transport</keyword>
<comment type="subcellular location">
    <subcellularLocation>
        <location evidence="1">Cell membrane</location>
        <topology evidence="1">Multi-pass membrane protein</topology>
    </subcellularLocation>
</comment>
<accession>A0ABY9JV49</accession>
<dbReference type="Pfam" id="PF12698">
    <property type="entry name" value="ABC2_membrane_3"/>
    <property type="match status" value="1"/>
</dbReference>
<evidence type="ECO:0000313" key="11">
    <source>
        <dbReference type="Proteomes" id="UP001197974"/>
    </source>
</evidence>
<protein>
    <submittedName>
        <fullName evidence="10">ABC transporter permease</fullName>
    </submittedName>
</protein>
<feature type="domain" description="ABC transmembrane type-2" evidence="9">
    <location>
        <begin position="96"/>
        <end position="336"/>
    </location>
</feature>
<dbReference type="InterPro" id="IPR051449">
    <property type="entry name" value="ABC-2_transporter_component"/>
</dbReference>